<organism evidence="4 5">
    <name type="scientific">Janibacter melonis</name>
    <dbReference type="NCBI Taxonomy" id="262209"/>
    <lineage>
        <taxon>Bacteria</taxon>
        <taxon>Bacillati</taxon>
        <taxon>Actinomycetota</taxon>
        <taxon>Actinomycetes</taxon>
        <taxon>Micrococcales</taxon>
        <taxon>Intrasporangiaceae</taxon>
        <taxon>Janibacter</taxon>
    </lineage>
</organism>
<evidence type="ECO:0000259" key="3">
    <source>
        <dbReference type="Pfam" id="PF01113"/>
    </source>
</evidence>
<keyword evidence="2" id="KW-0560">Oxidoreductase</keyword>
<proteinExistence type="predicted"/>
<reference evidence="4 5" key="1">
    <citation type="submission" date="2019-09" db="EMBL/GenBank/DDBJ databases">
        <title>Complete Genome Sequence of Janibacter melonis M714 with both human health impact and industrial applications.</title>
        <authorList>
            <person name="Jin M."/>
            <person name="Zhao Q.R."/>
        </authorList>
    </citation>
    <scope>NUCLEOTIDE SEQUENCE [LARGE SCALE GENOMIC DNA]</scope>
    <source>
        <strain evidence="4 5">M714</strain>
    </source>
</reference>
<dbReference type="Pfam" id="PF01113">
    <property type="entry name" value="DapB_N"/>
    <property type="match status" value="1"/>
</dbReference>
<dbReference type="GO" id="GO:0009089">
    <property type="term" value="P:lysine biosynthetic process via diaminopimelate"/>
    <property type="evidence" value="ECO:0007669"/>
    <property type="project" value="InterPro"/>
</dbReference>
<dbReference type="GeneID" id="59162725"/>
<protein>
    <recommendedName>
        <fullName evidence="3">Dihydrodipicolinate reductase N-terminal domain-containing protein</fullName>
    </recommendedName>
</protein>
<accession>A0A5P8FR35</accession>
<dbReference type="CDD" id="cd24146">
    <property type="entry name" value="nat-AmDH_N_like"/>
    <property type="match status" value="1"/>
</dbReference>
<feature type="domain" description="Dihydrodipicolinate reductase N-terminal" evidence="3">
    <location>
        <begin position="12"/>
        <end position="77"/>
    </location>
</feature>
<dbReference type="RefSeq" id="WP_123092724.1">
    <property type="nucleotide sequence ID" value="NZ_CP044548.2"/>
</dbReference>
<dbReference type="Proteomes" id="UP000271708">
    <property type="component" value="Chromosome"/>
</dbReference>
<dbReference type="AlphaFoldDB" id="A0A5P8FR35"/>
<dbReference type="GO" id="GO:0008839">
    <property type="term" value="F:4-hydroxy-tetrahydrodipicolinate reductase"/>
    <property type="evidence" value="ECO:0007669"/>
    <property type="project" value="InterPro"/>
</dbReference>
<dbReference type="EMBL" id="CP044548">
    <property type="protein sequence ID" value="QFQ31540.1"/>
    <property type="molecule type" value="Genomic_DNA"/>
</dbReference>
<evidence type="ECO:0000313" key="4">
    <source>
        <dbReference type="EMBL" id="QFQ31540.1"/>
    </source>
</evidence>
<dbReference type="InterPro" id="IPR000846">
    <property type="entry name" value="DapB_N"/>
</dbReference>
<dbReference type="SUPFAM" id="SSF51735">
    <property type="entry name" value="NAD(P)-binding Rossmann-fold domains"/>
    <property type="match status" value="1"/>
</dbReference>
<dbReference type="Gene3D" id="3.40.50.720">
    <property type="entry name" value="NAD(P)-binding Rossmann-like Domain"/>
    <property type="match status" value="1"/>
</dbReference>
<name>A0A5P8FR35_9MICO</name>
<evidence type="ECO:0000256" key="1">
    <source>
        <dbReference type="ARBA" id="ARBA00022857"/>
    </source>
</evidence>
<dbReference type="OrthoDB" id="4759936at2"/>
<sequence>MTERPYRVVQWATGAMGKAALRTMLDHPSTEVVGAYVYGSSKVGRDLGDIAGRPATGVLATDDVEEILALRPDVVVHAARIGAYGSHDDDVVRLLESGANVLSINGYTDPHAHPGHRLERLQRAGEAGGASVMGVGLNPGFVAEQVAVMATAVCASLEHVEVVESANARELRDPRYLFDTLGFGAEIDAVDPNDPSWGPAGALNGMYEEVLAAMAHHLGLELERVETDHACHPALTDLDLHAGTVRAGTVGHTRWRWHGVVDGRRRLTMSIHWFVETAHLEDAEPPLWRVHVTGHPGLRMSIDLEKHPDDRSRMGAEQYAVAGQVINAIPHVVAAAPGVTVRPALTPARGAGAIDLSAR</sequence>
<gene>
    <name evidence="4" type="ORF">EEW87_016150</name>
</gene>
<dbReference type="InterPro" id="IPR036291">
    <property type="entry name" value="NAD(P)-bd_dom_sf"/>
</dbReference>
<keyword evidence="1" id="KW-0521">NADP</keyword>
<dbReference type="KEGG" id="jme:EEW87_016150"/>
<evidence type="ECO:0000313" key="5">
    <source>
        <dbReference type="Proteomes" id="UP000271708"/>
    </source>
</evidence>
<evidence type="ECO:0000256" key="2">
    <source>
        <dbReference type="ARBA" id="ARBA00023002"/>
    </source>
</evidence>